<keyword evidence="5 8" id="KW-0862">Zinc</keyword>
<evidence type="ECO:0000313" key="15">
    <source>
        <dbReference type="Proteomes" id="UP000223071"/>
    </source>
</evidence>
<dbReference type="UniPathway" id="UPA00031">
    <property type="reaction ID" value="UER00014"/>
</dbReference>
<comment type="similarity">
    <text evidence="2 8 9 13">Belongs to the histidinol dehydrogenase family.</text>
</comment>
<accession>A0A2A9HI65</accession>
<dbReference type="Pfam" id="PF00815">
    <property type="entry name" value="Histidinol_dh"/>
    <property type="match status" value="1"/>
</dbReference>
<feature type="binding site" evidence="8 12">
    <location>
        <position position="430"/>
    </location>
    <ligand>
        <name>Zn(2+)</name>
        <dbReference type="ChEBI" id="CHEBI:29105"/>
    </ligand>
</feature>
<keyword evidence="8" id="KW-0028">Amino-acid biosynthesis</keyword>
<dbReference type="AlphaFoldDB" id="A0A2A9HI65"/>
<evidence type="ECO:0000256" key="13">
    <source>
        <dbReference type="RuleBase" id="RU004175"/>
    </source>
</evidence>
<dbReference type="PROSITE" id="PS00611">
    <property type="entry name" value="HISOL_DEHYDROGENASE"/>
    <property type="match status" value="1"/>
</dbReference>
<dbReference type="InterPro" id="IPR016161">
    <property type="entry name" value="Ald_DH/histidinol_DH"/>
</dbReference>
<dbReference type="PANTHER" id="PTHR21256">
    <property type="entry name" value="HISTIDINOL DEHYDROGENASE HDH"/>
    <property type="match status" value="1"/>
</dbReference>
<organism evidence="14 15">
    <name type="scientific">Tepidiforma thermophila (strain KCTC 52669 / CGMCC 1.13589 / G233)</name>
    <dbReference type="NCBI Taxonomy" id="2761530"/>
    <lineage>
        <taxon>Bacteria</taxon>
        <taxon>Bacillati</taxon>
        <taxon>Chloroflexota</taxon>
        <taxon>Tepidiformia</taxon>
        <taxon>Tepidiformales</taxon>
        <taxon>Tepidiformaceae</taxon>
        <taxon>Tepidiforma</taxon>
    </lineage>
</organism>
<feature type="binding site" evidence="8 12">
    <location>
        <position position="269"/>
    </location>
    <ligand>
        <name>Zn(2+)</name>
        <dbReference type="ChEBI" id="CHEBI:29105"/>
    </ligand>
</feature>
<dbReference type="GO" id="GO:0008270">
    <property type="term" value="F:zinc ion binding"/>
    <property type="evidence" value="ECO:0007669"/>
    <property type="project" value="UniProtKB-UniRule"/>
</dbReference>
<evidence type="ECO:0000256" key="9">
    <source>
        <dbReference type="PIRNR" id="PIRNR000099"/>
    </source>
</evidence>
<dbReference type="InterPro" id="IPR012131">
    <property type="entry name" value="Hstdl_DH"/>
</dbReference>
<dbReference type="PRINTS" id="PR00083">
    <property type="entry name" value="HOLDHDRGNASE"/>
</dbReference>
<evidence type="ECO:0000256" key="3">
    <source>
        <dbReference type="ARBA" id="ARBA00012965"/>
    </source>
</evidence>
<dbReference type="CDD" id="cd06572">
    <property type="entry name" value="Histidinol_dh"/>
    <property type="match status" value="1"/>
</dbReference>
<evidence type="ECO:0000256" key="11">
    <source>
        <dbReference type="PIRSR" id="PIRSR000099-3"/>
    </source>
</evidence>
<gene>
    <name evidence="8" type="primary">hisD</name>
    <name evidence="14" type="ORF">A9A59_2041</name>
</gene>
<comment type="caution">
    <text evidence="8">Lacks conserved residue(s) required for the propagation of feature annotation.</text>
</comment>
<dbReference type="InterPro" id="IPR022695">
    <property type="entry name" value="Histidinol_DH_monofunct"/>
</dbReference>
<feature type="binding site" evidence="8 12">
    <location>
        <position position="272"/>
    </location>
    <ligand>
        <name>Zn(2+)</name>
        <dbReference type="ChEBI" id="CHEBI:29105"/>
    </ligand>
</feature>
<comment type="function">
    <text evidence="1 8">Catalyzes the sequential NAD-dependent oxidations of L-histidinol to L-histidinaldehyde and then to L-histidine.</text>
</comment>
<evidence type="ECO:0000256" key="8">
    <source>
        <dbReference type="HAMAP-Rule" id="MF_01024"/>
    </source>
</evidence>
<dbReference type="FunFam" id="3.40.50.1980:FF:000026">
    <property type="entry name" value="Histidinol dehydrogenase"/>
    <property type="match status" value="1"/>
</dbReference>
<sequence length="441" mass="47704">MRIIRNAEEGRRTLLARRPLEIEELPMEIRETTFRTFGQELAPDEVVRRIIRDVREDGDNAVRYYNSAIDGAHTPELRVQPDEIRAAYDALPSDLIEALRFAADRVRRYHETQLRGASIDFQHHGLGQVTRPIQRAGIYVPGTRAPLPSTVLMCAIPARVAGVDEVYLTSPVLPDGTVPPVKLVAADIAGVDGVFKAGGAQGIAAFAYGTETIPRVDKIAGPGGLFVTIAKRQVFGDVGIDSIYGPTETMIIADESANPELVAADLIAQAEHDPLASPILLTPSHYLAEEVAVAIERQLRGLERAKIARAALENRGGCILVNDIDHAIELANEYAPEHLCLCVENPTAYAMKVRNCGGLFLGEASPEAVGDYTAGPSHTMPTGGAARWSGPLGVHDFLKKIAVVNLPEDEMEELNRAAAIIARAEGLTGHAHAVERRLQGR</sequence>
<feature type="binding site" evidence="8 11">
    <location>
        <position position="272"/>
    </location>
    <ligand>
        <name>substrate</name>
    </ligand>
</feature>
<keyword evidence="6 8" id="KW-0560">Oxidoreductase</keyword>
<feature type="active site" description="Proton acceptor" evidence="8 10">
    <location>
        <position position="337"/>
    </location>
</feature>
<dbReference type="GO" id="GO:0051287">
    <property type="term" value="F:NAD binding"/>
    <property type="evidence" value="ECO:0007669"/>
    <property type="project" value="InterPro"/>
</dbReference>
<keyword evidence="8" id="KW-0368">Histidine biosynthesis</keyword>
<dbReference type="Gene3D" id="1.20.5.1300">
    <property type="match status" value="1"/>
</dbReference>
<evidence type="ECO:0000256" key="5">
    <source>
        <dbReference type="ARBA" id="ARBA00022833"/>
    </source>
</evidence>
<evidence type="ECO:0000256" key="7">
    <source>
        <dbReference type="ARBA" id="ARBA00049489"/>
    </source>
</evidence>
<dbReference type="FunFam" id="3.40.50.1980:FF:000001">
    <property type="entry name" value="Histidinol dehydrogenase"/>
    <property type="match status" value="1"/>
</dbReference>
<dbReference type="EMBL" id="PDJQ01000001">
    <property type="protein sequence ID" value="PFG74800.1"/>
    <property type="molecule type" value="Genomic_DNA"/>
</dbReference>
<feature type="binding site" evidence="8 11">
    <location>
        <position position="371"/>
    </location>
    <ligand>
        <name>substrate</name>
    </ligand>
</feature>
<dbReference type="NCBIfam" id="TIGR00069">
    <property type="entry name" value="hisD"/>
    <property type="match status" value="1"/>
</dbReference>
<evidence type="ECO:0000256" key="12">
    <source>
        <dbReference type="PIRSR" id="PIRSR000099-4"/>
    </source>
</evidence>
<evidence type="ECO:0000256" key="6">
    <source>
        <dbReference type="ARBA" id="ARBA00023002"/>
    </source>
</evidence>
<dbReference type="GO" id="GO:0004399">
    <property type="term" value="F:histidinol dehydrogenase activity"/>
    <property type="evidence" value="ECO:0007669"/>
    <property type="project" value="UniProtKB-UniRule"/>
</dbReference>
<comment type="caution">
    <text evidence="14">The sequence shown here is derived from an EMBL/GenBank/DDBJ whole genome shotgun (WGS) entry which is preliminary data.</text>
</comment>
<dbReference type="GO" id="GO:0000105">
    <property type="term" value="P:L-histidine biosynthetic process"/>
    <property type="evidence" value="ECO:0007669"/>
    <property type="project" value="UniProtKB-UniRule"/>
</dbReference>
<evidence type="ECO:0000256" key="10">
    <source>
        <dbReference type="PIRSR" id="PIRSR000099-1"/>
    </source>
</evidence>
<evidence type="ECO:0000256" key="1">
    <source>
        <dbReference type="ARBA" id="ARBA00003850"/>
    </source>
</evidence>
<feature type="binding site" evidence="8 11">
    <location>
        <position position="425"/>
    </location>
    <ligand>
        <name>substrate</name>
    </ligand>
</feature>
<feature type="active site" description="Proton acceptor" evidence="8 10">
    <location>
        <position position="338"/>
    </location>
</feature>
<protein>
    <recommendedName>
        <fullName evidence="3 8">Histidinol dehydrogenase</fullName>
        <shortName evidence="8">HDH</shortName>
        <ecNumber evidence="3 8">1.1.1.23</ecNumber>
    </recommendedName>
</protein>
<dbReference type="Gene3D" id="3.40.50.1980">
    <property type="entry name" value="Nitrogenase molybdenum iron protein domain"/>
    <property type="match status" value="2"/>
</dbReference>
<dbReference type="Proteomes" id="UP000223071">
    <property type="component" value="Unassembled WGS sequence"/>
</dbReference>
<evidence type="ECO:0000256" key="2">
    <source>
        <dbReference type="ARBA" id="ARBA00010178"/>
    </source>
</evidence>
<comment type="catalytic activity">
    <reaction evidence="7 8">
        <text>L-histidinol + 2 NAD(+) + H2O = L-histidine + 2 NADH + 3 H(+)</text>
        <dbReference type="Rhea" id="RHEA:20641"/>
        <dbReference type="ChEBI" id="CHEBI:15377"/>
        <dbReference type="ChEBI" id="CHEBI:15378"/>
        <dbReference type="ChEBI" id="CHEBI:57540"/>
        <dbReference type="ChEBI" id="CHEBI:57595"/>
        <dbReference type="ChEBI" id="CHEBI:57699"/>
        <dbReference type="ChEBI" id="CHEBI:57945"/>
        <dbReference type="EC" id="1.1.1.23"/>
    </reaction>
</comment>
<dbReference type="RefSeq" id="WP_098504155.1">
    <property type="nucleotide sequence ID" value="NZ_PDJQ01000001.1"/>
</dbReference>
<dbReference type="PIRSF" id="PIRSF000099">
    <property type="entry name" value="Histidinol_dh"/>
    <property type="match status" value="1"/>
</dbReference>
<comment type="pathway">
    <text evidence="8">Amino-acid biosynthesis; L-histidine biosynthesis; L-histidine from 5-phospho-alpha-D-ribose 1-diphosphate: step 9/9.</text>
</comment>
<dbReference type="PANTHER" id="PTHR21256:SF2">
    <property type="entry name" value="HISTIDINE BIOSYNTHESIS TRIFUNCTIONAL PROTEIN"/>
    <property type="match status" value="1"/>
</dbReference>
<dbReference type="EC" id="1.1.1.23" evidence="3 8"/>
<comment type="cofactor">
    <cofactor evidence="8 12">
        <name>Zn(2+)</name>
        <dbReference type="ChEBI" id="CHEBI:29105"/>
    </cofactor>
    <text evidence="8 12">Binds 1 zinc ion per subunit.</text>
</comment>
<evidence type="ECO:0000313" key="14">
    <source>
        <dbReference type="EMBL" id="PFG74800.1"/>
    </source>
</evidence>
<keyword evidence="8" id="KW-0520">NAD</keyword>
<dbReference type="InterPro" id="IPR001692">
    <property type="entry name" value="Histidinol_DH_CS"/>
</dbReference>
<proteinExistence type="inferred from homology"/>
<feature type="binding site" evidence="8 12">
    <location>
        <position position="371"/>
    </location>
    <ligand>
        <name>Zn(2+)</name>
        <dbReference type="ChEBI" id="CHEBI:29105"/>
    </ligand>
</feature>
<feature type="binding site" evidence="8 11">
    <location>
        <position position="247"/>
    </location>
    <ligand>
        <name>substrate</name>
    </ligand>
</feature>
<name>A0A2A9HI65_TEPT2</name>
<dbReference type="HAMAP" id="MF_01024">
    <property type="entry name" value="HisD"/>
    <property type="match status" value="1"/>
</dbReference>
<feature type="binding site" evidence="8 11">
    <location>
        <position position="430"/>
    </location>
    <ligand>
        <name>substrate</name>
    </ligand>
</feature>
<feature type="binding site" evidence="8 11">
    <location>
        <position position="269"/>
    </location>
    <ligand>
        <name>substrate</name>
    </ligand>
</feature>
<keyword evidence="15" id="KW-1185">Reference proteome</keyword>
<dbReference type="SUPFAM" id="SSF53720">
    <property type="entry name" value="ALDH-like"/>
    <property type="match status" value="1"/>
</dbReference>
<feature type="binding site" evidence="8 11">
    <location>
        <position position="338"/>
    </location>
    <ligand>
        <name>substrate</name>
    </ligand>
</feature>
<keyword evidence="4 8" id="KW-0479">Metal-binding</keyword>
<dbReference type="GO" id="GO:0005829">
    <property type="term" value="C:cytosol"/>
    <property type="evidence" value="ECO:0007669"/>
    <property type="project" value="TreeGrafter"/>
</dbReference>
<reference evidence="14 15" key="1">
    <citation type="submission" date="2017-09" db="EMBL/GenBank/DDBJ databases">
        <title>Sequencing the genomes of two abundant thermophiles in Great Basin hot springs: Thermocrinis jamiesonii and novel Chloroflexi Thermoflexus hugenholtzii.</title>
        <authorList>
            <person name="Hedlund B."/>
        </authorList>
    </citation>
    <scope>NUCLEOTIDE SEQUENCE [LARGE SCALE GENOMIC DNA]</scope>
    <source>
        <strain evidence="14 15">G233</strain>
    </source>
</reference>
<evidence type="ECO:0000256" key="4">
    <source>
        <dbReference type="ARBA" id="ARBA00022723"/>
    </source>
</evidence>